<accession>A0ABS8UQQ0</accession>
<proteinExistence type="predicted"/>
<dbReference type="Proteomes" id="UP000823775">
    <property type="component" value="Unassembled WGS sequence"/>
</dbReference>
<evidence type="ECO:0000313" key="2">
    <source>
        <dbReference type="Proteomes" id="UP000823775"/>
    </source>
</evidence>
<comment type="caution">
    <text evidence="1">The sequence shown here is derived from an EMBL/GenBank/DDBJ whole genome shotgun (WGS) entry which is preliminary data.</text>
</comment>
<sequence>FSILCFVFTIVDIVGVKMSPFESLIRNPERLSYVESLRLMDEIWRREERKDVVLMVVIKQIELLESCMMGFHIRYQQANQGYWYPYNENQGRSSDCTAEMNSQESEEFLLIPH</sequence>
<protein>
    <submittedName>
        <fullName evidence="1">Uncharacterized protein</fullName>
    </submittedName>
</protein>
<reference evidence="1 2" key="1">
    <citation type="journal article" date="2021" name="BMC Genomics">
        <title>Datura genome reveals duplications of psychoactive alkaloid biosynthetic genes and high mutation rate following tissue culture.</title>
        <authorList>
            <person name="Rajewski A."/>
            <person name="Carter-House D."/>
            <person name="Stajich J."/>
            <person name="Litt A."/>
        </authorList>
    </citation>
    <scope>NUCLEOTIDE SEQUENCE [LARGE SCALE GENOMIC DNA]</scope>
    <source>
        <strain evidence="1">AR-01</strain>
    </source>
</reference>
<evidence type="ECO:0000313" key="1">
    <source>
        <dbReference type="EMBL" id="MCD9560820.1"/>
    </source>
</evidence>
<keyword evidence="2" id="KW-1185">Reference proteome</keyword>
<gene>
    <name evidence="1" type="ORF">HAX54_019625</name>
</gene>
<feature type="non-terminal residue" evidence="1">
    <location>
        <position position="1"/>
    </location>
</feature>
<dbReference type="EMBL" id="JACEIK010002383">
    <property type="protein sequence ID" value="MCD9560820.1"/>
    <property type="molecule type" value="Genomic_DNA"/>
</dbReference>
<organism evidence="1 2">
    <name type="scientific">Datura stramonium</name>
    <name type="common">Jimsonweed</name>
    <name type="synonym">Common thornapple</name>
    <dbReference type="NCBI Taxonomy" id="4076"/>
    <lineage>
        <taxon>Eukaryota</taxon>
        <taxon>Viridiplantae</taxon>
        <taxon>Streptophyta</taxon>
        <taxon>Embryophyta</taxon>
        <taxon>Tracheophyta</taxon>
        <taxon>Spermatophyta</taxon>
        <taxon>Magnoliopsida</taxon>
        <taxon>eudicotyledons</taxon>
        <taxon>Gunneridae</taxon>
        <taxon>Pentapetalae</taxon>
        <taxon>asterids</taxon>
        <taxon>lamiids</taxon>
        <taxon>Solanales</taxon>
        <taxon>Solanaceae</taxon>
        <taxon>Solanoideae</taxon>
        <taxon>Datureae</taxon>
        <taxon>Datura</taxon>
    </lineage>
</organism>
<name>A0ABS8UQQ0_DATST</name>